<organism evidence="1">
    <name type="scientific">viral metagenome</name>
    <dbReference type="NCBI Taxonomy" id="1070528"/>
    <lineage>
        <taxon>unclassified sequences</taxon>
        <taxon>metagenomes</taxon>
        <taxon>organismal metagenomes</taxon>
    </lineage>
</organism>
<name>A0A6C0IUN6_9ZZZZ</name>
<dbReference type="EMBL" id="MN740271">
    <property type="protein sequence ID" value="QHT96938.1"/>
    <property type="molecule type" value="Genomic_DNA"/>
</dbReference>
<evidence type="ECO:0000313" key="1">
    <source>
        <dbReference type="EMBL" id="QHT96938.1"/>
    </source>
</evidence>
<protein>
    <submittedName>
        <fullName evidence="1">Uncharacterized protein</fullName>
    </submittedName>
</protein>
<proteinExistence type="predicted"/>
<accession>A0A6C0IUN6</accession>
<sequence>MAKVTLTIKEAVQHLEQNHWALFTQQINRYSGKRECPIKCLINGQYQEVYIQVGTPNNPIYAPSGVCRWVPQEKAFKTLLPGQSCDWALQSNEVFANRDPGGKLPIQLTLHDYDKDGMQQHYFWLFLNGLYRLLVNSLVNGVRDPSVRDANGEPAVVQLPPIPGFPTGNTAEIARMYEMFMPKPFRQDANFPPSAKTKIRYTVNKNGFKLNADVLDYSRDDATRMEPVLPENQLSLLKKGSRGVYVLKVNPLQWVKNNEINFTFDVVKVMIIPSRSTFHEAQFRMEEDDAAMIDE</sequence>
<dbReference type="AlphaFoldDB" id="A0A6C0IUN6"/>
<reference evidence="1" key="1">
    <citation type="journal article" date="2020" name="Nature">
        <title>Giant virus diversity and host interactions through global metagenomics.</title>
        <authorList>
            <person name="Schulz F."/>
            <person name="Roux S."/>
            <person name="Paez-Espino D."/>
            <person name="Jungbluth S."/>
            <person name="Walsh D.A."/>
            <person name="Denef V.J."/>
            <person name="McMahon K.D."/>
            <person name="Konstantinidis K.T."/>
            <person name="Eloe-Fadrosh E.A."/>
            <person name="Kyrpides N.C."/>
            <person name="Woyke T."/>
        </authorList>
    </citation>
    <scope>NUCLEOTIDE SEQUENCE</scope>
    <source>
        <strain evidence="1">GVMAG-M-3300024510-1</strain>
    </source>
</reference>